<dbReference type="Gramene" id="mRNA:HanXRQr2_Chr13g0573361">
    <property type="protein sequence ID" value="CDS:HanXRQr2_Chr13g0573361.1"/>
    <property type="gene ID" value="HanXRQr2_Chr13g0573361"/>
</dbReference>
<evidence type="ECO:0000313" key="4">
    <source>
        <dbReference type="Proteomes" id="UP000215914"/>
    </source>
</evidence>
<reference evidence="2" key="3">
    <citation type="submission" date="2020-06" db="EMBL/GenBank/DDBJ databases">
        <title>Helianthus annuus Genome sequencing and assembly Release 2.</title>
        <authorList>
            <person name="Gouzy J."/>
            <person name="Langlade N."/>
            <person name="Munos S."/>
        </authorList>
    </citation>
    <scope>NUCLEOTIDE SEQUENCE</scope>
    <source>
        <tissue evidence="2">Leaves</tissue>
    </source>
</reference>
<name>A0A251SPY8_HELAN</name>
<dbReference type="Proteomes" id="UP000215914">
    <property type="component" value="Chromosome 13"/>
</dbReference>
<protein>
    <submittedName>
        <fullName evidence="3">Uncharacterized protein</fullName>
    </submittedName>
</protein>
<dbReference type="PANTHER" id="PTHR31170:SF25">
    <property type="entry name" value="BNAA09G04570D PROTEIN"/>
    <property type="match status" value="1"/>
</dbReference>
<reference evidence="3" key="2">
    <citation type="submission" date="2017-02" db="EMBL/GenBank/DDBJ databases">
        <title>Sunflower complete genome.</title>
        <authorList>
            <person name="Langlade N."/>
            <person name="Munos S."/>
        </authorList>
    </citation>
    <scope>NUCLEOTIDE SEQUENCE [LARGE SCALE GENOMIC DNA]</scope>
    <source>
        <tissue evidence="3">Leaves</tissue>
    </source>
</reference>
<organism evidence="3 4">
    <name type="scientific">Helianthus annuus</name>
    <name type="common">Common sunflower</name>
    <dbReference type="NCBI Taxonomy" id="4232"/>
    <lineage>
        <taxon>Eukaryota</taxon>
        <taxon>Viridiplantae</taxon>
        <taxon>Streptophyta</taxon>
        <taxon>Embryophyta</taxon>
        <taxon>Tracheophyta</taxon>
        <taxon>Spermatophyta</taxon>
        <taxon>Magnoliopsida</taxon>
        <taxon>eudicotyledons</taxon>
        <taxon>Gunneridae</taxon>
        <taxon>Pentapetalae</taxon>
        <taxon>asterids</taxon>
        <taxon>campanulids</taxon>
        <taxon>Asterales</taxon>
        <taxon>Asteraceae</taxon>
        <taxon>Asteroideae</taxon>
        <taxon>Heliantheae alliance</taxon>
        <taxon>Heliantheae</taxon>
        <taxon>Helianthus</taxon>
    </lineage>
</organism>
<feature type="transmembrane region" description="Helical" evidence="1">
    <location>
        <begin position="424"/>
        <end position="445"/>
    </location>
</feature>
<keyword evidence="4" id="KW-1185">Reference proteome</keyword>
<evidence type="ECO:0000313" key="2">
    <source>
        <dbReference type="EMBL" id="KAF5772143.1"/>
    </source>
</evidence>
<keyword evidence="1" id="KW-1133">Transmembrane helix</keyword>
<dbReference type="InterPro" id="IPR004158">
    <property type="entry name" value="DUF247_pln"/>
</dbReference>
<dbReference type="PANTHER" id="PTHR31170">
    <property type="entry name" value="BNAC04G53230D PROTEIN"/>
    <property type="match status" value="1"/>
</dbReference>
<dbReference type="EMBL" id="CM007902">
    <property type="protein sequence ID" value="OTG00669.1"/>
    <property type="molecule type" value="Genomic_DNA"/>
</dbReference>
<sequence length="467" mass="54058">MSVHDQTARSIKLTYEEIEDEQLVIDSIVNATRPSTSTKRMHRVPEMLIRETDDYKKYYVPKVVSIGPHHFGDKKLELVEKLKPVFTMKLLSDNKESLRSLYKELGEPEMVQDLRNFYDENMVAKFCNKDFIKMMLLDCCFILYYIQSIFGEKPEDCLDLNSHVIVFLHQDLFLLENQIPFKVLREVMNLANIDCENKFKQFICGNILVPAKPEKKWLQSIPCIGNLQSSRGEQNMDFKDVDHLLHLLHRTLTKNARIPGMDLHPHDRCTFRNVNELIDVGIHFKPSGTMSLANIKFTKGRWWFTASVELPSVTVDDSTKPMLLNLIAYEMCSRNEAWVTSYICLLDSLIDHPEDVKALRKAGVLENSLGSDKEVTKLFNEIGTDLVPNMLAYLDAKNMIQKHYQSWSNTLISQLKHEYVKSPWAFFALLGALIALFLSSVQAYFTVWSPKGECDDLCMFLKKYHHL</sequence>
<dbReference type="Pfam" id="PF03140">
    <property type="entry name" value="DUF247"/>
    <property type="match status" value="1"/>
</dbReference>
<dbReference type="OrthoDB" id="1849062at2759"/>
<evidence type="ECO:0000313" key="3">
    <source>
        <dbReference type="EMBL" id="OTG00669.1"/>
    </source>
</evidence>
<accession>A0A251SPY8</accession>
<reference evidence="2 4" key="1">
    <citation type="journal article" date="2017" name="Nature">
        <title>The sunflower genome provides insights into oil metabolism, flowering and Asterid evolution.</title>
        <authorList>
            <person name="Badouin H."/>
            <person name="Gouzy J."/>
            <person name="Grassa C.J."/>
            <person name="Murat F."/>
            <person name="Staton S.E."/>
            <person name="Cottret L."/>
            <person name="Lelandais-Briere C."/>
            <person name="Owens G.L."/>
            <person name="Carrere S."/>
            <person name="Mayjonade B."/>
            <person name="Legrand L."/>
            <person name="Gill N."/>
            <person name="Kane N.C."/>
            <person name="Bowers J.E."/>
            <person name="Hubner S."/>
            <person name="Bellec A."/>
            <person name="Berard A."/>
            <person name="Berges H."/>
            <person name="Blanchet N."/>
            <person name="Boniface M.C."/>
            <person name="Brunel D."/>
            <person name="Catrice O."/>
            <person name="Chaidir N."/>
            <person name="Claudel C."/>
            <person name="Donnadieu C."/>
            <person name="Faraut T."/>
            <person name="Fievet G."/>
            <person name="Helmstetter N."/>
            <person name="King M."/>
            <person name="Knapp S.J."/>
            <person name="Lai Z."/>
            <person name="Le Paslier M.C."/>
            <person name="Lippi Y."/>
            <person name="Lorenzon L."/>
            <person name="Mandel J.R."/>
            <person name="Marage G."/>
            <person name="Marchand G."/>
            <person name="Marquand E."/>
            <person name="Bret-Mestries E."/>
            <person name="Morien E."/>
            <person name="Nambeesan S."/>
            <person name="Nguyen T."/>
            <person name="Pegot-Espagnet P."/>
            <person name="Pouilly N."/>
            <person name="Raftis F."/>
            <person name="Sallet E."/>
            <person name="Schiex T."/>
            <person name="Thomas J."/>
            <person name="Vandecasteele C."/>
            <person name="Vares D."/>
            <person name="Vear F."/>
            <person name="Vautrin S."/>
            <person name="Crespi M."/>
            <person name="Mangin B."/>
            <person name="Burke J.M."/>
            <person name="Salse J."/>
            <person name="Munos S."/>
            <person name="Vincourt P."/>
            <person name="Rieseberg L.H."/>
            <person name="Langlade N.B."/>
        </authorList>
    </citation>
    <scope>NUCLEOTIDE SEQUENCE [LARGE SCALE GENOMIC DNA]</scope>
    <source>
        <strain evidence="4">cv. SF193</strain>
        <tissue evidence="2">Leaves</tissue>
    </source>
</reference>
<proteinExistence type="predicted"/>
<keyword evidence="1" id="KW-0472">Membrane</keyword>
<gene>
    <name evidence="3" type="ORF">HannXRQ_Chr13g0393641</name>
    <name evidence="2" type="ORF">HanXRQr2_Chr13g0573361</name>
</gene>
<dbReference type="EMBL" id="MNCJ02000328">
    <property type="protein sequence ID" value="KAF5772143.1"/>
    <property type="molecule type" value="Genomic_DNA"/>
</dbReference>
<dbReference type="AlphaFoldDB" id="A0A251SPY8"/>
<evidence type="ECO:0000256" key="1">
    <source>
        <dbReference type="SAM" id="Phobius"/>
    </source>
</evidence>
<dbReference type="OMA" id="NYKGRRR"/>
<keyword evidence="1" id="KW-0812">Transmembrane</keyword>
<dbReference type="InParanoid" id="A0A251SPY8"/>